<proteinExistence type="predicted"/>
<keyword evidence="3" id="KW-1185">Reference proteome</keyword>
<gene>
    <name evidence="2" type="ORF">ACFS2C_03045</name>
</gene>
<dbReference type="Proteomes" id="UP001597478">
    <property type="component" value="Unassembled WGS sequence"/>
</dbReference>
<dbReference type="Pfam" id="PF04213">
    <property type="entry name" value="HtaA"/>
    <property type="match status" value="1"/>
</dbReference>
<evidence type="ECO:0000259" key="1">
    <source>
        <dbReference type="Pfam" id="PF04213"/>
    </source>
</evidence>
<sequence length="89" mass="9360">MAAINWMNATVVNHAVAGGRRSRLVTFSVTGRRTADGVERWDAADVRLAAEGVEHFGDVYPAGEPFAPLTFTVPRAGTAVGSRGLAGTF</sequence>
<evidence type="ECO:0000313" key="3">
    <source>
        <dbReference type="Proteomes" id="UP001597478"/>
    </source>
</evidence>
<protein>
    <submittedName>
        <fullName evidence="2">HtaA domain-containing protein</fullName>
    </submittedName>
</protein>
<organism evidence="2 3">
    <name type="scientific">Prauserella oleivorans</name>
    <dbReference type="NCBI Taxonomy" id="1478153"/>
    <lineage>
        <taxon>Bacteria</taxon>
        <taxon>Bacillati</taxon>
        <taxon>Actinomycetota</taxon>
        <taxon>Actinomycetes</taxon>
        <taxon>Pseudonocardiales</taxon>
        <taxon>Pseudonocardiaceae</taxon>
        <taxon>Prauserella</taxon>
    </lineage>
</organism>
<accession>A0ABW5W5F3</accession>
<reference evidence="3" key="1">
    <citation type="journal article" date="2019" name="Int. J. Syst. Evol. Microbiol.">
        <title>The Global Catalogue of Microorganisms (GCM) 10K type strain sequencing project: providing services to taxonomists for standard genome sequencing and annotation.</title>
        <authorList>
            <consortium name="The Broad Institute Genomics Platform"/>
            <consortium name="The Broad Institute Genome Sequencing Center for Infectious Disease"/>
            <person name="Wu L."/>
            <person name="Ma J."/>
        </authorList>
    </citation>
    <scope>NUCLEOTIDE SEQUENCE [LARGE SCALE GENOMIC DNA]</scope>
    <source>
        <strain evidence="3">IBRC-M 10906</strain>
    </source>
</reference>
<dbReference type="EMBL" id="JBHUOF010000003">
    <property type="protein sequence ID" value="MFD2798367.1"/>
    <property type="molecule type" value="Genomic_DNA"/>
</dbReference>
<comment type="caution">
    <text evidence="2">The sequence shown here is derived from an EMBL/GenBank/DDBJ whole genome shotgun (WGS) entry which is preliminary data.</text>
</comment>
<evidence type="ECO:0000313" key="2">
    <source>
        <dbReference type="EMBL" id="MFD2798367.1"/>
    </source>
</evidence>
<dbReference type="InterPro" id="IPR007331">
    <property type="entry name" value="Htaa"/>
</dbReference>
<name>A0ABW5W5F3_9PSEU</name>
<feature type="domain" description="Htaa" evidence="1">
    <location>
        <begin position="16"/>
        <end position="72"/>
    </location>
</feature>